<dbReference type="EMBL" id="JABMKX010000009">
    <property type="protein sequence ID" value="NQX47014.1"/>
    <property type="molecule type" value="Genomic_DNA"/>
</dbReference>
<comment type="caution">
    <text evidence="3">Lacks conserved residue(s) required for the propagation of feature annotation.</text>
</comment>
<name>A0ABX2DSG3_9BACL</name>
<accession>A0ABX2DSG3</accession>
<comment type="subunit">
    <text evidence="3">Homotetramer.</text>
</comment>
<reference evidence="5 6" key="1">
    <citation type="submission" date="2020-05" db="EMBL/GenBank/DDBJ databases">
        <title>Paenibacillus glebae, sp. nov., Paenibacillus humi sp. nov., Paenibacillus pedi sp. nov., Paenibacillus terrestris sp. nov. and Paenibacillus terricola sp. nov., isolated from a forest top soil sample.</title>
        <authorList>
            <person name="Qi S."/>
            <person name="Carlier A."/>
            <person name="Cnockaert M."/>
            <person name="Vandamme P."/>
        </authorList>
    </citation>
    <scope>NUCLEOTIDE SEQUENCE [LARGE SCALE GENOMIC DNA]</scope>
    <source>
        <strain evidence="5 6">LMG 29502</strain>
    </source>
</reference>
<feature type="binding site" evidence="3">
    <location>
        <position position="357"/>
    </location>
    <ligand>
        <name>Mg(2+)</name>
        <dbReference type="ChEBI" id="CHEBI:18420"/>
        <note>structural</note>
    </ligand>
</feature>
<keyword evidence="6" id="KW-1185">Reference proteome</keyword>
<evidence type="ECO:0000313" key="6">
    <source>
        <dbReference type="Proteomes" id="UP000711047"/>
    </source>
</evidence>
<feature type="binding site" evidence="3">
    <location>
        <position position="361"/>
    </location>
    <ligand>
        <name>Mg(2+)</name>
        <dbReference type="ChEBI" id="CHEBI:18420"/>
        <note>structural</note>
    </ligand>
</feature>
<feature type="region of interest" description="RU C" evidence="3">
    <location>
        <begin position="268"/>
        <end position="371"/>
    </location>
</feature>
<dbReference type="Proteomes" id="UP000711047">
    <property type="component" value="Unassembled WGS sequence"/>
</dbReference>
<comment type="domain">
    <text evidence="3">The monomer structure is formed from three repeating units (RUs) that share the same structure as one another. The monomer, the active site and substrate all possess threefold rotational symmetry, to the extent that the active site possesses three potential Ser-Lys catalytic dyads. It is possible that any or all of the three active-site serines may act as nucleophile (albeit only one can do so per catalytic cycle).</text>
</comment>
<dbReference type="HAMAP" id="MF_01989">
    <property type="entry name" value="Cyc_amidohydrol"/>
    <property type="match status" value="1"/>
</dbReference>
<feature type="binding site" evidence="3">
    <location>
        <begin position="245"/>
        <end position="246"/>
    </location>
    <ligand>
        <name>substrate</name>
    </ligand>
</feature>
<comment type="function">
    <text evidence="3">Responsible for the hydrolysis of cyanuric acid, an intermediate formed during catabolism of s-triazine based compounds in herbicides such as atrazine and polymers such as melamine. Catalyzes the hydrolytic opening of the s-triazine ring of cyanuric acid (2,4,6-trihydroxy-s-triazine) to yield carbon dioxide and carboxybiuret, which spontaneously decarboxylates to biuret.</text>
</comment>
<feature type="binding site" evidence="3">
    <location>
        <begin position="350"/>
        <end position="351"/>
    </location>
    <ligand>
        <name>substrate</name>
    </ligand>
</feature>
<evidence type="ECO:0000313" key="5">
    <source>
        <dbReference type="EMBL" id="NQX47014.1"/>
    </source>
</evidence>
<organism evidence="5 6">
    <name type="scientific">Paenibacillus tritici</name>
    <dbReference type="NCBI Taxonomy" id="1873425"/>
    <lineage>
        <taxon>Bacteria</taxon>
        <taxon>Bacillati</taxon>
        <taxon>Bacillota</taxon>
        <taxon>Bacilli</taxon>
        <taxon>Bacillales</taxon>
        <taxon>Paenibacillaceae</taxon>
        <taxon>Paenibacillus</taxon>
    </lineage>
</organism>
<dbReference type="Gene3D" id="3.30.1330.160">
    <property type="entry name" value="Cyanuric acid hydrolase/Barbituras, RU C"/>
    <property type="match status" value="1"/>
</dbReference>
<evidence type="ECO:0000256" key="4">
    <source>
        <dbReference type="SAM" id="MobiDB-lite"/>
    </source>
</evidence>
<proteinExistence type="inferred from homology"/>
<dbReference type="Gene3D" id="3.30.1330.170">
    <property type="entry name" value="Cyanuric acid hydrolase/Barbiturase, RU A"/>
    <property type="match status" value="1"/>
</dbReference>
<dbReference type="InterPro" id="IPR014086">
    <property type="entry name" value="AtzD/Barbiturase"/>
</dbReference>
<feature type="active site" evidence="3">
    <location>
        <position position="175"/>
    </location>
</feature>
<feature type="active site" description="Nucleophile" evidence="3">
    <location>
        <position position="245"/>
    </location>
</feature>
<comment type="caution">
    <text evidence="5">The sequence shown here is derived from an EMBL/GenBank/DDBJ whole genome shotgun (WGS) entry which is preliminary data.</text>
</comment>
<dbReference type="InterPro" id="IPR043006">
    <property type="entry name" value="AtzD/Barbiturase_RUB"/>
</dbReference>
<feature type="binding site" evidence="3">
    <location>
        <position position="51"/>
    </location>
    <ligand>
        <name>substrate</name>
    </ligand>
</feature>
<keyword evidence="2 3" id="KW-0378">Hydrolase</keyword>
<dbReference type="NCBIfam" id="TIGR02714">
    <property type="entry name" value="amido_AtzD_TrzD"/>
    <property type="match status" value="1"/>
</dbReference>
<keyword evidence="3" id="KW-0479">Metal-binding</keyword>
<dbReference type="Gene3D" id="3.30.1330.180">
    <property type="entry name" value="Cyanuric acid hydrolase/Barbiturase, RU B"/>
    <property type="match status" value="1"/>
</dbReference>
<feature type="binding site" evidence="3">
    <location>
        <position position="353"/>
    </location>
    <ligand>
        <name>Mg(2+)</name>
        <dbReference type="ChEBI" id="CHEBI:18420"/>
        <note>structural</note>
    </ligand>
</feature>
<feature type="site" description="Important for substrate specificity" evidence="3">
    <location>
        <position position="327"/>
    </location>
</feature>
<dbReference type="Pfam" id="PF09663">
    <property type="entry name" value="Amido_AtzD_TrzD"/>
    <property type="match status" value="1"/>
</dbReference>
<keyword evidence="3" id="KW-0460">Magnesium</keyword>
<sequence>MKCSVIKIPAGAPHDMSGLKASAEEGLFRPEEVVAVLGKTEGNGCVNDFTRGYAVMALKDFFAGAVKGGAADISYVMSGGTEGVLSPHFTVISRSGQAGLASERERDQDQSQDQEQGLITGGPKSLAIGVARTRDFLPEELGRLSQVDAVAEAVARAVRDAGITSLQDVHFVQIKCPLLTAEQIYDAHSRQVSLVTEDTYKSMGYSRGASALGAAAALGEVERSALREEEIGVNWDKFSRVASTSAGSELACCEVIVFGNSQSAEGQYHIDHAVMQDAIDGAALQGLLDRYPGEELVQVLAKAEADPDGVIRGRRHIMLDDSDINHTRHARAVVGGVLAYVGGDPMIYVSGGGEHQGPKGGGPVAAVFRRR</sequence>
<feature type="region of interest" description="Disordered" evidence="4">
    <location>
        <begin position="96"/>
        <end position="122"/>
    </location>
</feature>
<evidence type="ECO:0000256" key="2">
    <source>
        <dbReference type="ARBA" id="ARBA00022801"/>
    </source>
</evidence>
<feature type="binding site" evidence="3">
    <location>
        <begin position="78"/>
        <end position="79"/>
    </location>
    <ligand>
        <name>substrate</name>
    </ligand>
</feature>
<protein>
    <recommendedName>
        <fullName evidence="3">Cyanuric acid amidohydrolase</fullName>
        <shortName evidence="3">CAH</shortName>
        <ecNumber evidence="3">3.5.2.15</ecNumber>
    </recommendedName>
</protein>
<feature type="region of interest" description="RU A" evidence="3">
    <location>
        <begin position="1"/>
        <end position="108"/>
    </location>
</feature>
<feature type="binding site" evidence="3">
    <location>
        <position position="356"/>
    </location>
    <ligand>
        <name>Mg(2+)</name>
        <dbReference type="ChEBI" id="CHEBI:18420"/>
        <note>structural</note>
    </ligand>
</feature>
<comment type="catalytic activity">
    <reaction evidence="3">
        <text>cyanurate + H2O = 1-carboxybiuret + H(+)</text>
        <dbReference type="Rhea" id="RHEA:70363"/>
        <dbReference type="ChEBI" id="CHEBI:15377"/>
        <dbReference type="ChEBI" id="CHEBI:15378"/>
        <dbReference type="ChEBI" id="CHEBI:38028"/>
        <dbReference type="ChEBI" id="CHEBI:142864"/>
        <dbReference type="EC" id="3.5.2.15"/>
    </reaction>
</comment>
<dbReference type="InterPro" id="IPR043008">
    <property type="entry name" value="AtzD/Barbiturase_RUA"/>
</dbReference>
<feature type="binding site" evidence="3">
    <location>
        <position position="207"/>
    </location>
    <ligand>
        <name>substrate</name>
    </ligand>
</feature>
<comment type="similarity">
    <text evidence="1 3">Belongs to the cyclic amide hydrolase (CyAH) family.</text>
</comment>
<evidence type="ECO:0000256" key="1">
    <source>
        <dbReference type="ARBA" id="ARBA00010947"/>
    </source>
</evidence>
<dbReference type="EC" id="3.5.2.15" evidence="3"/>
<dbReference type="InterPro" id="IPR043007">
    <property type="entry name" value="AtzD/Barbiturase_RUC"/>
</dbReference>
<comment type="activity regulation">
    <text evidence="3">Inhibited by barbituric acid.</text>
</comment>
<gene>
    <name evidence="5" type="ORF">HQN87_16925</name>
</gene>
<evidence type="ECO:0000256" key="3">
    <source>
        <dbReference type="HAMAP-Rule" id="MF_01989"/>
    </source>
</evidence>
<feature type="binding site" evidence="3">
    <location>
        <position position="304"/>
    </location>
    <ligand>
        <name>Mg(2+)</name>
        <dbReference type="ChEBI" id="CHEBI:18420"/>
        <note>structural</note>
    </ligand>
</feature>
<feature type="binding site" evidence="3">
    <location>
        <position position="331"/>
    </location>
    <ligand>
        <name>substrate</name>
    </ligand>
</feature>
<comment type="pathway">
    <text evidence="3">Xenobiotic degradation; atrazine degradation; biuret from cyanurate: step 1/1.</text>
</comment>
<feature type="binding site" evidence="3">
    <location>
        <position position="358"/>
    </location>
    <ligand>
        <name>Mg(2+)</name>
        <dbReference type="ChEBI" id="CHEBI:18420"/>
        <note>structural</note>
    </ligand>
</feature>